<organism evidence="1">
    <name type="scientific">Ovis aries</name>
    <name type="common">Sheep</name>
    <dbReference type="NCBI Taxonomy" id="9940"/>
    <lineage>
        <taxon>Eukaryota</taxon>
        <taxon>Metazoa</taxon>
        <taxon>Chordata</taxon>
        <taxon>Craniata</taxon>
        <taxon>Vertebrata</taxon>
        <taxon>Euteleostomi</taxon>
        <taxon>Mammalia</taxon>
        <taxon>Eutheria</taxon>
        <taxon>Laurasiatheria</taxon>
        <taxon>Artiodactyla</taxon>
        <taxon>Ruminantia</taxon>
        <taxon>Pecora</taxon>
        <taxon>Bovidae</taxon>
        <taxon>Caprinae</taxon>
        <taxon>Ovis</taxon>
    </lineage>
</organism>
<reference evidence="1" key="3">
    <citation type="submission" date="2025-09" db="UniProtKB">
        <authorList>
            <consortium name="Ensembl"/>
        </authorList>
    </citation>
    <scope>IDENTIFICATION</scope>
</reference>
<evidence type="ECO:0000313" key="1">
    <source>
        <dbReference type="Ensembl" id="ENSOARP00020018825.2"/>
    </source>
</evidence>
<gene>
    <name evidence="1" type="primary">LY6G6F</name>
</gene>
<reference evidence="1" key="1">
    <citation type="submission" date="2020-11" db="EMBL/GenBank/DDBJ databases">
        <authorList>
            <person name="Davenport K.M."/>
            <person name="Bickhart D.M."/>
            <person name="Smith T.P.L."/>
            <person name="Murdoch B.M."/>
            <person name="Rosen B.D."/>
        </authorList>
    </citation>
    <scope>NUCLEOTIDE SEQUENCE [LARGE SCALE GENOMIC DNA]</scope>
    <source>
        <strain evidence="1">OAR_USU_Benz2616</strain>
    </source>
</reference>
<dbReference type="Ensembl" id="ENSOART00020022705.2">
    <property type="protein sequence ID" value="ENSOARP00020018825.2"/>
    <property type="gene ID" value="ENSOARG00020014747.2"/>
</dbReference>
<sequence>VAVLFLLLLFLCGLPQAEADSIQAIYVVLREAPELPCPSPPALHGNEFLSWFRSPAAGSSTALVAHIQVARPSPDPGKPRRESRLKLLGNYSLWLEGPKGDVGRYWCAVLGQRYRYQNWRVYDVSVLRGSQFSARAADGSSCSVLLCPVTPARSLDAVTWQEGKGPVKGDVQSFWGDGATLFLVCPGEGLPEPRAHKTRNHKPGITCCLVPQDKGISFSLAASTDVSPALYAPSANWDVAWILKLLLTVGQGFTIVVLGVMLWRQRAQGAQHRNASFPQFKPEIQAYENIHLAHLPAPETR</sequence>
<proteinExistence type="predicted"/>
<accession>A0AC11BRC3</accession>
<protein>
    <submittedName>
        <fullName evidence="1">Lymphocyte antigen 6 family member G6F</fullName>
    </submittedName>
</protein>
<name>A0AC11BRC3_SHEEP</name>
<reference evidence="1" key="2">
    <citation type="submission" date="2025-08" db="UniProtKB">
        <authorList>
            <consortium name="Ensembl"/>
        </authorList>
    </citation>
    <scope>IDENTIFICATION</scope>
</reference>